<name>A0ABW2FU67_9ACTN</name>
<accession>A0ABW2FU67</accession>
<dbReference type="Proteomes" id="UP001596435">
    <property type="component" value="Unassembled WGS sequence"/>
</dbReference>
<dbReference type="RefSeq" id="WP_345707393.1">
    <property type="nucleotide sequence ID" value="NZ_BAABKV010000001.1"/>
</dbReference>
<dbReference type="InterPro" id="IPR036457">
    <property type="entry name" value="PPM-type-like_dom_sf"/>
</dbReference>
<proteinExistence type="predicted"/>
<reference evidence="3" key="1">
    <citation type="journal article" date="2019" name="Int. J. Syst. Evol. Microbiol.">
        <title>The Global Catalogue of Microorganisms (GCM) 10K type strain sequencing project: providing services to taxonomists for standard genome sequencing and annotation.</title>
        <authorList>
            <consortium name="The Broad Institute Genomics Platform"/>
            <consortium name="The Broad Institute Genome Sequencing Center for Infectious Disease"/>
            <person name="Wu L."/>
            <person name="Ma J."/>
        </authorList>
    </citation>
    <scope>NUCLEOTIDE SEQUENCE [LARGE SCALE GENOMIC DNA]</scope>
    <source>
        <strain evidence="3">CGMCC 1.12859</strain>
    </source>
</reference>
<organism evidence="2 3">
    <name type="scientific">Kitasatospora paranensis</name>
    <dbReference type="NCBI Taxonomy" id="258053"/>
    <lineage>
        <taxon>Bacteria</taxon>
        <taxon>Bacillati</taxon>
        <taxon>Actinomycetota</taxon>
        <taxon>Actinomycetes</taxon>
        <taxon>Kitasatosporales</taxon>
        <taxon>Streptomycetaceae</taxon>
        <taxon>Kitasatospora</taxon>
    </lineage>
</organism>
<evidence type="ECO:0000313" key="2">
    <source>
        <dbReference type="EMBL" id="MFC7178418.1"/>
    </source>
</evidence>
<comment type="caution">
    <text evidence="2">The sequence shown here is derived from an EMBL/GenBank/DDBJ whole genome shotgun (WGS) entry which is preliminary data.</text>
</comment>
<dbReference type="Gene3D" id="3.60.40.10">
    <property type="entry name" value="PPM-type phosphatase domain"/>
    <property type="match status" value="1"/>
</dbReference>
<protein>
    <submittedName>
        <fullName evidence="2">Protein phosphatase 2C domain-containing protein</fullName>
    </submittedName>
</protein>
<dbReference type="Pfam" id="PF13672">
    <property type="entry name" value="PP2C_2"/>
    <property type="match status" value="1"/>
</dbReference>
<feature type="domain" description="PPM-type phosphatase" evidence="1">
    <location>
        <begin position="13"/>
        <end position="224"/>
    </location>
</feature>
<evidence type="ECO:0000313" key="3">
    <source>
        <dbReference type="Proteomes" id="UP001596435"/>
    </source>
</evidence>
<gene>
    <name evidence="2" type="ORF">ACFQMG_02435</name>
</gene>
<dbReference type="SUPFAM" id="SSF81606">
    <property type="entry name" value="PP2C-like"/>
    <property type="match status" value="1"/>
</dbReference>
<dbReference type="EMBL" id="JBHTAJ010000003">
    <property type="protein sequence ID" value="MFC7178418.1"/>
    <property type="molecule type" value="Genomic_DNA"/>
</dbReference>
<sequence length="274" mass="28871">MHLEIATEPAHPQRPNEDFTAASPSAVVLLDGAGTPAGSDCGCSHGVAWYVSRLGVSLLAAVTNQPDRALTDCLADAITQTAGLHADTCDLSHPGTPSATVVAVRLADEVVEYLVLADSTLVLEHTDERGPVAVTDDREALVGAALRGAMDAEAAGTAEHAEALRGYVEAMRAHRNQPEGFWVAAADPATAYASLTGNVPRADLTGVTLLSDGASRLVDRFELADWAEALRLIREQGPAALIREVRTAELSDTDGRRWPRGKTHDDSAVVRVTL</sequence>
<evidence type="ECO:0000259" key="1">
    <source>
        <dbReference type="Pfam" id="PF13672"/>
    </source>
</evidence>
<dbReference type="InterPro" id="IPR001932">
    <property type="entry name" value="PPM-type_phosphatase-like_dom"/>
</dbReference>
<keyword evidence="3" id="KW-1185">Reference proteome</keyword>